<dbReference type="HOGENOM" id="CLU_381035_0_0_1"/>
<feature type="compositionally biased region" description="Basic and acidic residues" evidence="3">
    <location>
        <begin position="248"/>
        <end position="260"/>
    </location>
</feature>
<keyword evidence="1" id="KW-0863">Zinc-finger</keyword>
<dbReference type="SUPFAM" id="SSF57903">
    <property type="entry name" value="FYVE/PHD zinc finger"/>
    <property type="match status" value="1"/>
</dbReference>
<keyword evidence="2" id="KW-0862">Zinc</keyword>
<dbReference type="EMBL" id="GL377609">
    <property type="protein sequence ID" value="EFJ18560.1"/>
    <property type="molecule type" value="Genomic_DNA"/>
</dbReference>
<dbReference type="GO" id="GO:0008270">
    <property type="term" value="F:zinc ion binding"/>
    <property type="evidence" value="ECO:0007669"/>
    <property type="project" value="UniProtKB-KW"/>
</dbReference>
<accession>D8SA95</accession>
<protein>
    <recommendedName>
        <fullName evidence="6">Zinc finger PHD-type domain-containing protein</fullName>
    </recommendedName>
</protein>
<proteinExistence type="predicted"/>
<dbReference type="AlphaFoldDB" id="D8SA95"/>
<evidence type="ECO:0008006" key="6">
    <source>
        <dbReference type="Google" id="ProtNLM"/>
    </source>
</evidence>
<feature type="compositionally biased region" description="Basic and acidic residues" evidence="3">
    <location>
        <begin position="229"/>
        <end position="239"/>
    </location>
</feature>
<evidence type="ECO:0000256" key="3">
    <source>
        <dbReference type="SAM" id="MobiDB-lite"/>
    </source>
</evidence>
<gene>
    <name evidence="4" type="ORF">SELMODRAFT_420009</name>
</gene>
<dbReference type="Proteomes" id="UP000001514">
    <property type="component" value="Unassembled WGS sequence"/>
</dbReference>
<name>D8SA95_SELML</name>
<reference evidence="4 5" key="1">
    <citation type="journal article" date="2011" name="Science">
        <title>The Selaginella genome identifies genetic changes associated with the evolution of vascular plants.</title>
        <authorList>
            <person name="Banks J.A."/>
            <person name="Nishiyama T."/>
            <person name="Hasebe M."/>
            <person name="Bowman J.L."/>
            <person name="Gribskov M."/>
            <person name="dePamphilis C."/>
            <person name="Albert V.A."/>
            <person name="Aono N."/>
            <person name="Aoyama T."/>
            <person name="Ambrose B.A."/>
            <person name="Ashton N.W."/>
            <person name="Axtell M.J."/>
            <person name="Barker E."/>
            <person name="Barker M.S."/>
            <person name="Bennetzen J.L."/>
            <person name="Bonawitz N.D."/>
            <person name="Chapple C."/>
            <person name="Cheng C."/>
            <person name="Correa L.G."/>
            <person name="Dacre M."/>
            <person name="DeBarry J."/>
            <person name="Dreyer I."/>
            <person name="Elias M."/>
            <person name="Engstrom E.M."/>
            <person name="Estelle M."/>
            <person name="Feng L."/>
            <person name="Finet C."/>
            <person name="Floyd S.K."/>
            <person name="Frommer W.B."/>
            <person name="Fujita T."/>
            <person name="Gramzow L."/>
            <person name="Gutensohn M."/>
            <person name="Harholt J."/>
            <person name="Hattori M."/>
            <person name="Heyl A."/>
            <person name="Hirai T."/>
            <person name="Hiwatashi Y."/>
            <person name="Ishikawa M."/>
            <person name="Iwata M."/>
            <person name="Karol K.G."/>
            <person name="Koehler B."/>
            <person name="Kolukisaoglu U."/>
            <person name="Kubo M."/>
            <person name="Kurata T."/>
            <person name="Lalonde S."/>
            <person name="Li K."/>
            <person name="Li Y."/>
            <person name="Litt A."/>
            <person name="Lyons E."/>
            <person name="Manning G."/>
            <person name="Maruyama T."/>
            <person name="Michael T.P."/>
            <person name="Mikami K."/>
            <person name="Miyazaki S."/>
            <person name="Morinaga S."/>
            <person name="Murata T."/>
            <person name="Mueller-Roeber B."/>
            <person name="Nelson D.R."/>
            <person name="Obara M."/>
            <person name="Oguri Y."/>
            <person name="Olmstead R.G."/>
            <person name="Onodera N."/>
            <person name="Petersen B.L."/>
            <person name="Pils B."/>
            <person name="Prigge M."/>
            <person name="Rensing S.A."/>
            <person name="Riano-Pachon D.M."/>
            <person name="Roberts A.W."/>
            <person name="Sato Y."/>
            <person name="Scheller H.V."/>
            <person name="Schulz B."/>
            <person name="Schulz C."/>
            <person name="Shakirov E.V."/>
            <person name="Shibagaki N."/>
            <person name="Shinohara N."/>
            <person name="Shippen D.E."/>
            <person name="Soerensen I."/>
            <person name="Sotooka R."/>
            <person name="Sugimoto N."/>
            <person name="Sugita M."/>
            <person name="Sumikawa N."/>
            <person name="Tanurdzic M."/>
            <person name="Theissen G."/>
            <person name="Ulvskov P."/>
            <person name="Wakazuki S."/>
            <person name="Weng J.K."/>
            <person name="Willats W.W."/>
            <person name="Wipf D."/>
            <person name="Wolf P.G."/>
            <person name="Yang L."/>
            <person name="Zimmer A.D."/>
            <person name="Zhu Q."/>
            <person name="Mitros T."/>
            <person name="Hellsten U."/>
            <person name="Loque D."/>
            <person name="Otillar R."/>
            <person name="Salamov A."/>
            <person name="Schmutz J."/>
            <person name="Shapiro H."/>
            <person name="Lindquist E."/>
            <person name="Lucas S."/>
            <person name="Rokhsar D."/>
            <person name="Grigoriev I.V."/>
        </authorList>
    </citation>
    <scope>NUCLEOTIDE SEQUENCE [LARGE SCALE GENOMIC DNA]</scope>
</reference>
<keyword evidence="5" id="KW-1185">Reference proteome</keyword>
<evidence type="ECO:0000256" key="1">
    <source>
        <dbReference type="ARBA" id="ARBA00022771"/>
    </source>
</evidence>
<keyword evidence="1" id="KW-0479">Metal-binding</keyword>
<dbReference type="InParanoid" id="D8SA95"/>
<dbReference type="Gene3D" id="3.30.40.10">
    <property type="entry name" value="Zinc/RING finger domain, C3HC4 (zinc finger)"/>
    <property type="match status" value="1"/>
</dbReference>
<feature type="region of interest" description="Disordered" evidence="3">
    <location>
        <begin position="229"/>
        <end position="260"/>
    </location>
</feature>
<dbReference type="InterPro" id="IPR011011">
    <property type="entry name" value="Znf_FYVE_PHD"/>
</dbReference>
<evidence type="ECO:0000313" key="4">
    <source>
        <dbReference type="EMBL" id="EFJ18560.1"/>
    </source>
</evidence>
<dbReference type="KEGG" id="smo:SELMODRAFT_420009"/>
<dbReference type="InterPro" id="IPR013083">
    <property type="entry name" value="Znf_RING/FYVE/PHD"/>
</dbReference>
<sequence length="591" mass="67787">MLHYMGRKVTLDVIKFILDSDDGPLMSNEFDPVLGIRYITGTFGSGKSCSVAAAVGHLHTDFASDKIKSRGIALLPVEPFIREPGNALFSALVLAFINDDQAFGVLLRVKDLEMKSVFKVLEDLKALERKVYVVFDDGNKLRSPNVCSEADREKARGFIRVLPLSVSNVVICASFQSSIRKQLIKDKSAPHLLILEVINKRSLMLISTIRARSWMVILIIACHPDKQRQRRSAETRDRQVTLTPPPRQAKDECRDKEMDEPADDADFRVWKMRGQWKTGALPPLVTYYVRDQKEKLKLAFSWYKKKVVEYVNKDNLAELAQGARGEELEYLPSVMDSRLIYRGKNRRARLGGDDSRLEPRIEFLDHVIEVKAEKVVQCRGRFSKQLLTGCKDVATLFCPIKLTHMGADVYYVSRDWIIVFQVSIMEATKAMKYHRRTLEVANELFKGEEMRKKLLCWIAHTEKMWTYAETSESPLQLVMSFTDVHKSLKAIDERLIHLRGFKSDNCYACSGTSKANDWIECDFCQSPYHQECIMLGDARKLGVWSCSVGEEYWKEDDEEKDPTYSMESCKKRKSTRSILETRTSKKQINNS</sequence>
<evidence type="ECO:0000256" key="2">
    <source>
        <dbReference type="ARBA" id="ARBA00022833"/>
    </source>
</evidence>
<evidence type="ECO:0000313" key="5">
    <source>
        <dbReference type="Proteomes" id="UP000001514"/>
    </source>
</evidence>
<organism evidence="5">
    <name type="scientific">Selaginella moellendorffii</name>
    <name type="common">Spikemoss</name>
    <dbReference type="NCBI Taxonomy" id="88036"/>
    <lineage>
        <taxon>Eukaryota</taxon>
        <taxon>Viridiplantae</taxon>
        <taxon>Streptophyta</taxon>
        <taxon>Embryophyta</taxon>
        <taxon>Tracheophyta</taxon>
        <taxon>Lycopodiopsida</taxon>
        <taxon>Selaginellales</taxon>
        <taxon>Selaginellaceae</taxon>
        <taxon>Selaginella</taxon>
    </lineage>
</organism>
<dbReference type="Gramene" id="EFJ18560">
    <property type="protein sequence ID" value="EFJ18560"/>
    <property type="gene ID" value="SELMODRAFT_420009"/>
</dbReference>